<evidence type="ECO:0000256" key="7">
    <source>
        <dbReference type="ARBA" id="ARBA00022989"/>
    </source>
</evidence>
<evidence type="ECO:0000256" key="9">
    <source>
        <dbReference type="ARBA" id="ARBA00023136"/>
    </source>
</evidence>
<keyword evidence="5" id="KW-0812">Transmembrane</keyword>
<keyword evidence="4 11" id="KW-0808">Transferase</keyword>
<dbReference type="InterPro" id="IPR050943">
    <property type="entry name" value="Glycosyltr_29_Sialyltrsf"/>
</dbReference>
<dbReference type="Pfam" id="PF00777">
    <property type="entry name" value="Glyco_transf_29"/>
    <property type="match status" value="1"/>
</dbReference>
<gene>
    <name evidence="11" type="ORF">TSPGSL018_11150</name>
</gene>
<dbReference type="InterPro" id="IPR038578">
    <property type="entry name" value="GT29-like_sf"/>
</dbReference>
<evidence type="ECO:0000256" key="4">
    <source>
        <dbReference type="ARBA" id="ARBA00022679"/>
    </source>
</evidence>
<keyword evidence="8" id="KW-0333">Golgi apparatus</keyword>
<keyword evidence="7" id="KW-1133">Transmembrane helix</keyword>
<keyword evidence="10" id="KW-0325">Glycoprotein</keyword>
<name>A0A061R9U1_9CHLO</name>
<keyword evidence="9" id="KW-0472">Membrane</keyword>
<keyword evidence="3 11" id="KW-0328">Glycosyltransferase</keyword>
<dbReference type="InterPro" id="IPR001675">
    <property type="entry name" value="Glyco_trans_29"/>
</dbReference>
<evidence type="ECO:0000256" key="1">
    <source>
        <dbReference type="ARBA" id="ARBA00004323"/>
    </source>
</evidence>
<accession>A0A061R9U1</accession>
<evidence type="ECO:0000256" key="5">
    <source>
        <dbReference type="ARBA" id="ARBA00022692"/>
    </source>
</evidence>
<reference evidence="11" key="1">
    <citation type="submission" date="2014-05" db="EMBL/GenBank/DDBJ databases">
        <title>The transcriptome of the halophilic microalga Tetraselmis sp. GSL018 isolated from the Great Salt Lake, Utah.</title>
        <authorList>
            <person name="Jinkerson R.E."/>
            <person name="D'Adamo S."/>
            <person name="Posewitz M.C."/>
        </authorList>
    </citation>
    <scope>NUCLEOTIDE SEQUENCE</scope>
    <source>
        <strain evidence="11">GSL018</strain>
    </source>
</reference>
<comment type="similarity">
    <text evidence="2">Belongs to the glycosyltransferase 29 family.</text>
</comment>
<comment type="subcellular location">
    <subcellularLocation>
        <location evidence="1">Golgi apparatus membrane</location>
        <topology evidence="1">Single-pass type II membrane protein</topology>
    </subcellularLocation>
</comment>
<evidence type="ECO:0000256" key="10">
    <source>
        <dbReference type="ARBA" id="ARBA00023180"/>
    </source>
</evidence>
<evidence type="ECO:0000256" key="6">
    <source>
        <dbReference type="ARBA" id="ARBA00022968"/>
    </source>
</evidence>
<dbReference type="Gene3D" id="3.90.1480.20">
    <property type="entry name" value="Glycosyl transferase family 29"/>
    <property type="match status" value="1"/>
</dbReference>
<evidence type="ECO:0000313" key="11">
    <source>
        <dbReference type="EMBL" id="JAC67445.1"/>
    </source>
</evidence>
<evidence type="ECO:0000256" key="3">
    <source>
        <dbReference type="ARBA" id="ARBA00022676"/>
    </source>
</evidence>
<evidence type="ECO:0000256" key="2">
    <source>
        <dbReference type="ARBA" id="ARBA00006003"/>
    </source>
</evidence>
<protein>
    <submittedName>
        <fullName evidence="11">Beta-galactoside alpha--sialyltransferase 1</fullName>
    </submittedName>
</protein>
<dbReference type="GO" id="GO:0008373">
    <property type="term" value="F:sialyltransferase activity"/>
    <property type="evidence" value="ECO:0007669"/>
    <property type="project" value="InterPro"/>
</dbReference>
<dbReference type="GO" id="GO:0000139">
    <property type="term" value="C:Golgi membrane"/>
    <property type="evidence" value="ECO:0007669"/>
    <property type="project" value="UniProtKB-SubCell"/>
</dbReference>
<sequence length="292" mass="32358">MLGFPLPCNFANGMNCPVNMTIRNKETGYAYDSIPYDLPLPDRDLTSRFRTCAVVGNGGGSLSSALNGAAIDAHEAVFRFNDMLRLNCLDPNSPNAVLCNASQVSDTMDIQKQIESQDKKYSPYIGQRTTFRILNKKHALKLLSLGRSASATSPHFSPDSIEAFLLWHHGCVNAAPKLAREFPFNRLFMFSANLINWQVDTYSELRRNFFSLGLGPFPCYAALSSGIHGVLLALRLCERVNLFGFSLYNGSVSNPVHFRPISEQPSQAHSWSFDVLLLRLLHFSGKVNACTG</sequence>
<dbReference type="PANTHER" id="PTHR11987">
    <property type="entry name" value="ALPHA-2,8-SIALYLTRANSFERASE"/>
    <property type="match status" value="1"/>
</dbReference>
<dbReference type="PANTHER" id="PTHR11987:SF36">
    <property type="entry name" value="SIA-ALPHA-2,3-GAL-BETA-1,4-GLCNAC-R:ALPHA 2,8-SIALYLTRANSFERASE"/>
    <property type="match status" value="1"/>
</dbReference>
<evidence type="ECO:0000256" key="8">
    <source>
        <dbReference type="ARBA" id="ARBA00023034"/>
    </source>
</evidence>
<keyword evidence="6" id="KW-0735">Signal-anchor</keyword>
<dbReference type="AlphaFoldDB" id="A0A061R9U1"/>
<proteinExistence type="inferred from homology"/>
<dbReference type="EMBL" id="GBEZ01019056">
    <property type="protein sequence ID" value="JAC67445.1"/>
    <property type="molecule type" value="Transcribed_RNA"/>
</dbReference>
<organism evidence="11">
    <name type="scientific">Tetraselmis sp. GSL018</name>
    <dbReference type="NCBI Taxonomy" id="582737"/>
    <lineage>
        <taxon>Eukaryota</taxon>
        <taxon>Viridiplantae</taxon>
        <taxon>Chlorophyta</taxon>
        <taxon>core chlorophytes</taxon>
        <taxon>Chlorodendrophyceae</taxon>
        <taxon>Chlorodendrales</taxon>
        <taxon>Chlorodendraceae</taxon>
        <taxon>Tetraselmis</taxon>
    </lineage>
</organism>